<protein>
    <submittedName>
        <fullName evidence="1">GIY-YIG nuclease family protein</fullName>
    </submittedName>
</protein>
<accession>A0ACD5HEY6</accession>
<dbReference type="Proteomes" id="UP001195965">
    <property type="component" value="Chromosome"/>
</dbReference>
<proteinExistence type="predicted"/>
<gene>
    <name evidence="1" type="ORF">HHS34_010440</name>
</gene>
<organism evidence="1 2">
    <name type="scientific">Acidithiobacillus montserratensis</name>
    <dbReference type="NCBI Taxonomy" id="2729135"/>
    <lineage>
        <taxon>Bacteria</taxon>
        <taxon>Pseudomonadati</taxon>
        <taxon>Pseudomonadota</taxon>
        <taxon>Acidithiobacillia</taxon>
        <taxon>Acidithiobacillales</taxon>
        <taxon>Acidithiobacillaceae</taxon>
        <taxon>Acidithiobacillus</taxon>
    </lineage>
</organism>
<sequence length="52" mass="5811">MAGVIYLMTNVAMSGMVKIGKTESAETLYTRLKDLNNTSVPLPFSVTWRFQV</sequence>
<name>A0ACD5HEY6_9PROT</name>
<evidence type="ECO:0000313" key="2">
    <source>
        <dbReference type="Proteomes" id="UP001195965"/>
    </source>
</evidence>
<evidence type="ECO:0000313" key="1">
    <source>
        <dbReference type="EMBL" id="XRI72858.1"/>
    </source>
</evidence>
<reference evidence="1 2" key="1">
    <citation type="journal article" date="2021" name="ISME J.">
        <title>Genomic evolution of the class Acidithiobacillia: deep-branching Proteobacteria living in extreme acidic conditions.</title>
        <authorList>
            <person name="Moya-Beltran A."/>
            <person name="Beard S."/>
            <person name="Rojas-Villalobos C."/>
            <person name="Issotta F."/>
            <person name="Gallardo Y."/>
            <person name="Ulloa R."/>
            <person name="Giaveno A."/>
            <person name="Degli Esposti M."/>
            <person name="Johnson D.B."/>
            <person name="Quatrini R."/>
        </authorList>
    </citation>
    <scope>NUCLEOTIDE SEQUENCE [LARGE SCALE GENOMIC DNA]</scope>
    <source>
        <strain evidence="1 2">GG1-14</strain>
    </source>
</reference>
<dbReference type="EMBL" id="CP127526">
    <property type="protein sequence ID" value="XRI72858.1"/>
    <property type="molecule type" value="Genomic_DNA"/>
</dbReference>
<keyword evidence="2" id="KW-1185">Reference proteome</keyword>